<comment type="subcellular location">
    <subcellularLocation>
        <location evidence="2">Cell membrane</location>
    </subcellularLocation>
</comment>
<dbReference type="InterPro" id="IPR036097">
    <property type="entry name" value="HisK_dim/P_sf"/>
</dbReference>
<dbReference type="RefSeq" id="WP_194423938.1">
    <property type="nucleotide sequence ID" value="NZ_BAAAPT010000001.1"/>
</dbReference>
<keyword evidence="4" id="KW-0597">Phosphoprotein</keyword>
<feature type="domain" description="Histidine kinase" evidence="9">
    <location>
        <begin position="322"/>
        <end position="535"/>
    </location>
</feature>
<keyword evidence="10" id="KW-0067">ATP-binding</keyword>
<dbReference type="InterPro" id="IPR003661">
    <property type="entry name" value="HisK_dim/P_dom"/>
</dbReference>
<dbReference type="InterPro" id="IPR036890">
    <property type="entry name" value="HATPase_C_sf"/>
</dbReference>
<name>A0ABU5N5F0_9MICO</name>
<dbReference type="EMBL" id="JAWJYN010000001">
    <property type="protein sequence ID" value="MDZ8161304.1"/>
    <property type="molecule type" value="Genomic_DNA"/>
</dbReference>
<evidence type="ECO:0000256" key="3">
    <source>
        <dbReference type="ARBA" id="ARBA00012438"/>
    </source>
</evidence>
<sequence>MTRAHQERDVRWRVRTAIRAQLPFVLGVLYLVAAIALSTPELFAPALVGWGFALVAFATVGALALPWEHAPAGWLAVIPAIDMLAIAFLRNDLATTFGWVGGLALFPILWLAYGFAWYAIFGAVLGSAFITSFPYLLDQEQPSTALQWFNLLGLPVLSVGIGLVAMLASQRLRRSAAATQEALRASRDGEILLADVLNTVNAGIIHFDADGRLAGANAHAVRLAELGGIDMTEPPYVGDAILGPDRATPVPGDEQIVERALRGEELDDGIAWLGPPGRQVAVVASARRVRRDDGELLGTVLVVYDVTELAHAAELREQFLETVSHELRTPMTGILGFLDLLEEETDDTAVKQRQYLDVVRRRSADLMDRIREMLAAAESDTPLHPAPVDVAALVDRAIGAVTEKVADTATRIVVSVPDQALATVDGARLSQAVRELLLNALKFSDPGTPIAVALSADDERVRLSVENLGPDIAPEEQPRVYDRFYRTPSAISRAVQGFGLGLTVVAATAAAHGGHVHLDSGGGHTRFTLDLPRTVAPA</sequence>
<comment type="caution">
    <text evidence="10">The sequence shown here is derived from an EMBL/GenBank/DDBJ whole genome shotgun (WGS) entry which is preliminary data.</text>
</comment>
<keyword evidence="8" id="KW-1133">Transmembrane helix</keyword>
<dbReference type="SMART" id="SM00388">
    <property type="entry name" value="HisKA"/>
    <property type="match status" value="1"/>
</dbReference>
<reference evidence="10 11" key="1">
    <citation type="submission" date="2023-10" db="EMBL/GenBank/DDBJ databases">
        <title>Microbacterium xanthum sp. nov., isolated from seaweed.</title>
        <authorList>
            <person name="Lee S.D."/>
        </authorList>
    </citation>
    <scope>NUCLEOTIDE SEQUENCE [LARGE SCALE GENOMIC DNA]</scope>
    <source>
        <strain evidence="10 11">KCTC 19124</strain>
    </source>
</reference>
<feature type="transmembrane region" description="Helical" evidence="8">
    <location>
        <begin position="43"/>
        <end position="65"/>
    </location>
</feature>
<dbReference type="InterPro" id="IPR013656">
    <property type="entry name" value="PAS_4"/>
</dbReference>
<feature type="transmembrane region" description="Helical" evidence="8">
    <location>
        <begin position="20"/>
        <end position="37"/>
    </location>
</feature>
<keyword evidence="7" id="KW-0902">Two-component regulatory system</keyword>
<dbReference type="Pfam" id="PF02518">
    <property type="entry name" value="HATPase_c"/>
    <property type="match status" value="1"/>
</dbReference>
<evidence type="ECO:0000256" key="8">
    <source>
        <dbReference type="SAM" id="Phobius"/>
    </source>
</evidence>
<dbReference type="EC" id="2.7.13.3" evidence="3"/>
<gene>
    <name evidence="10" type="ORF">R2Q92_05595</name>
</gene>
<dbReference type="SUPFAM" id="SSF47384">
    <property type="entry name" value="Homodimeric domain of signal transducing histidine kinase"/>
    <property type="match status" value="1"/>
</dbReference>
<evidence type="ECO:0000256" key="4">
    <source>
        <dbReference type="ARBA" id="ARBA00022553"/>
    </source>
</evidence>
<keyword evidence="6" id="KW-0418">Kinase</keyword>
<evidence type="ECO:0000256" key="2">
    <source>
        <dbReference type="ARBA" id="ARBA00004236"/>
    </source>
</evidence>
<dbReference type="CDD" id="cd00075">
    <property type="entry name" value="HATPase"/>
    <property type="match status" value="1"/>
</dbReference>
<dbReference type="Gene3D" id="1.10.287.130">
    <property type="match status" value="1"/>
</dbReference>
<accession>A0ABU5N5F0</accession>
<dbReference type="SMART" id="SM00387">
    <property type="entry name" value="HATPase_c"/>
    <property type="match status" value="1"/>
</dbReference>
<evidence type="ECO:0000256" key="1">
    <source>
        <dbReference type="ARBA" id="ARBA00000085"/>
    </source>
</evidence>
<feature type="transmembrane region" description="Helical" evidence="8">
    <location>
        <begin position="148"/>
        <end position="168"/>
    </location>
</feature>
<evidence type="ECO:0000259" key="9">
    <source>
        <dbReference type="PROSITE" id="PS50109"/>
    </source>
</evidence>
<dbReference type="Gene3D" id="3.30.565.10">
    <property type="entry name" value="Histidine kinase-like ATPase, C-terminal domain"/>
    <property type="match status" value="1"/>
</dbReference>
<protein>
    <recommendedName>
        <fullName evidence="3">histidine kinase</fullName>
        <ecNumber evidence="3">2.7.13.3</ecNumber>
    </recommendedName>
</protein>
<dbReference type="CDD" id="cd00082">
    <property type="entry name" value="HisKA"/>
    <property type="match status" value="1"/>
</dbReference>
<dbReference type="InterPro" id="IPR003594">
    <property type="entry name" value="HATPase_dom"/>
</dbReference>
<feature type="transmembrane region" description="Helical" evidence="8">
    <location>
        <begin position="96"/>
        <end position="113"/>
    </location>
</feature>
<comment type="catalytic activity">
    <reaction evidence="1">
        <text>ATP + protein L-histidine = ADP + protein N-phospho-L-histidine.</text>
        <dbReference type="EC" id="2.7.13.3"/>
    </reaction>
</comment>
<keyword evidence="11" id="KW-1185">Reference proteome</keyword>
<proteinExistence type="predicted"/>
<keyword evidence="10" id="KW-0547">Nucleotide-binding</keyword>
<evidence type="ECO:0000313" key="11">
    <source>
        <dbReference type="Proteomes" id="UP001291912"/>
    </source>
</evidence>
<dbReference type="GO" id="GO:0005524">
    <property type="term" value="F:ATP binding"/>
    <property type="evidence" value="ECO:0007669"/>
    <property type="project" value="UniProtKB-KW"/>
</dbReference>
<dbReference type="Gene3D" id="3.30.450.20">
    <property type="entry name" value="PAS domain"/>
    <property type="match status" value="1"/>
</dbReference>
<evidence type="ECO:0000313" key="10">
    <source>
        <dbReference type="EMBL" id="MDZ8161304.1"/>
    </source>
</evidence>
<evidence type="ECO:0000256" key="7">
    <source>
        <dbReference type="ARBA" id="ARBA00023012"/>
    </source>
</evidence>
<keyword evidence="8" id="KW-0812">Transmembrane</keyword>
<dbReference type="PROSITE" id="PS50109">
    <property type="entry name" value="HIS_KIN"/>
    <property type="match status" value="1"/>
</dbReference>
<dbReference type="PANTHER" id="PTHR43711">
    <property type="entry name" value="TWO-COMPONENT HISTIDINE KINASE"/>
    <property type="match status" value="1"/>
</dbReference>
<keyword evidence="5" id="KW-0808">Transferase</keyword>
<feature type="transmembrane region" description="Helical" evidence="8">
    <location>
        <begin position="72"/>
        <end position="90"/>
    </location>
</feature>
<dbReference type="PANTHER" id="PTHR43711:SF1">
    <property type="entry name" value="HISTIDINE KINASE 1"/>
    <property type="match status" value="1"/>
</dbReference>
<organism evidence="10 11">
    <name type="scientific">Microbacterium aquimaris</name>
    <dbReference type="NCBI Taxonomy" id="459816"/>
    <lineage>
        <taxon>Bacteria</taxon>
        <taxon>Bacillati</taxon>
        <taxon>Actinomycetota</taxon>
        <taxon>Actinomycetes</taxon>
        <taxon>Micrococcales</taxon>
        <taxon>Microbacteriaceae</taxon>
        <taxon>Microbacterium</taxon>
    </lineage>
</organism>
<evidence type="ECO:0000256" key="6">
    <source>
        <dbReference type="ARBA" id="ARBA00022777"/>
    </source>
</evidence>
<dbReference type="SUPFAM" id="SSF55785">
    <property type="entry name" value="PYP-like sensor domain (PAS domain)"/>
    <property type="match status" value="1"/>
</dbReference>
<dbReference type="InterPro" id="IPR050736">
    <property type="entry name" value="Sensor_HK_Regulatory"/>
</dbReference>
<dbReference type="PRINTS" id="PR00344">
    <property type="entry name" value="BCTRLSENSOR"/>
</dbReference>
<dbReference type="Proteomes" id="UP001291912">
    <property type="component" value="Unassembled WGS sequence"/>
</dbReference>
<dbReference type="InterPro" id="IPR004358">
    <property type="entry name" value="Sig_transdc_His_kin-like_C"/>
</dbReference>
<dbReference type="InterPro" id="IPR005467">
    <property type="entry name" value="His_kinase_dom"/>
</dbReference>
<dbReference type="Pfam" id="PF00512">
    <property type="entry name" value="HisKA"/>
    <property type="match status" value="1"/>
</dbReference>
<keyword evidence="8" id="KW-0472">Membrane</keyword>
<feature type="transmembrane region" description="Helical" evidence="8">
    <location>
        <begin position="118"/>
        <end position="136"/>
    </location>
</feature>
<evidence type="ECO:0000256" key="5">
    <source>
        <dbReference type="ARBA" id="ARBA00022679"/>
    </source>
</evidence>
<dbReference type="InterPro" id="IPR035965">
    <property type="entry name" value="PAS-like_dom_sf"/>
</dbReference>
<dbReference type="Pfam" id="PF08448">
    <property type="entry name" value="PAS_4"/>
    <property type="match status" value="1"/>
</dbReference>
<dbReference type="SUPFAM" id="SSF55874">
    <property type="entry name" value="ATPase domain of HSP90 chaperone/DNA topoisomerase II/histidine kinase"/>
    <property type="match status" value="1"/>
</dbReference>